<sequence>MSQHVSQQDQEGAAGEPAAPATAAAGAGAQPSESVLSGPHRALTLGILLSVGMVAFESLGVATVLPAIAGKLGGLGAYGWGLSALMLANIVGTVLAGRAADRRGPWVPVALGVIVFAVGCLVAGAAVNWPLFLLGRFVQGLGVGAVMSMAYAVIGLAYPEHLRARMFALLSSAWTIPSLVGPVIAGTLADFTTWRAVFLLMLPLIAVSAVLTLPGLRRLDRPEAPAAAPAEPWWKGPPAQAVYLTVGTAVLLQALLLKNLTLLIVFTLVGLAVAIPSLRRVTPEGTLSARSGIGAGIAIRGLLCGVYFGSEAFLPLGLQELRGMSVSLAGLGLSAGAITWVLGSLYQAKRDGAGKGSRSGSVALGFGILLVGVAVIALSVLTEAVPSWLAIVGWGIGGIGMGIAFNASTTDTLEQTPAERQGEVSGALQLAQTLATALIAGLGGASIAIFRHYDGSTATALLVVFALTAVLSLLGALLSPRLRKAGASSAPAAAGA</sequence>
<dbReference type="PANTHER" id="PTHR23501">
    <property type="entry name" value="MAJOR FACILITATOR SUPERFAMILY"/>
    <property type="match status" value="1"/>
</dbReference>
<feature type="transmembrane region" description="Helical" evidence="6">
    <location>
        <begin position="42"/>
        <end position="65"/>
    </location>
</feature>
<feature type="transmembrane region" description="Helical" evidence="6">
    <location>
        <begin position="428"/>
        <end position="450"/>
    </location>
</feature>
<feature type="transmembrane region" description="Helical" evidence="6">
    <location>
        <begin position="456"/>
        <end position="478"/>
    </location>
</feature>
<keyword evidence="4 6" id="KW-0472">Membrane</keyword>
<dbReference type="PRINTS" id="PR01036">
    <property type="entry name" value="TCRTETB"/>
</dbReference>
<dbReference type="PANTHER" id="PTHR23501:SF154">
    <property type="entry name" value="MULTIDRUG-EFFLUX TRANSPORTER RV1634-RELATED"/>
    <property type="match status" value="1"/>
</dbReference>
<dbReference type="PROSITE" id="PS50850">
    <property type="entry name" value="MFS"/>
    <property type="match status" value="1"/>
</dbReference>
<feature type="region of interest" description="Disordered" evidence="5">
    <location>
        <begin position="1"/>
        <end position="24"/>
    </location>
</feature>
<evidence type="ECO:0000313" key="9">
    <source>
        <dbReference type="Proteomes" id="UP001224661"/>
    </source>
</evidence>
<dbReference type="InterPro" id="IPR020846">
    <property type="entry name" value="MFS_dom"/>
</dbReference>
<gene>
    <name evidence="8" type="ORF">QIS99_25825</name>
</gene>
<keyword evidence="2 6" id="KW-0812">Transmembrane</keyword>
<evidence type="ECO:0000313" key="8">
    <source>
        <dbReference type="EMBL" id="MDI3389580.1"/>
    </source>
</evidence>
<dbReference type="Proteomes" id="UP001224661">
    <property type="component" value="Unassembled WGS sequence"/>
</dbReference>
<feature type="transmembrane region" description="Helical" evidence="6">
    <location>
        <begin position="109"/>
        <end position="131"/>
    </location>
</feature>
<keyword evidence="3 6" id="KW-1133">Transmembrane helix</keyword>
<feature type="transmembrane region" description="Helical" evidence="6">
    <location>
        <begin position="194"/>
        <end position="216"/>
    </location>
</feature>
<protein>
    <submittedName>
        <fullName evidence="8">MFS transporter</fullName>
    </submittedName>
</protein>
<feature type="compositionally biased region" description="Low complexity" evidence="5">
    <location>
        <begin position="11"/>
        <end position="24"/>
    </location>
</feature>
<feature type="transmembrane region" description="Helical" evidence="6">
    <location>
        <begin position="137"/>
        <end position="159"/>
    </location>
</feature>
<feature type="transmembrane region" description="Helical" evidence="6">
    <location>
        <begin position="328"/>
        <end position="348"/>
    </location>
</feature>
<reference evidence="8 9" key="1">
    <citation type="submission" date="2023-05" db="EMBL/GenBank/DDBJ databases">
        <title>Draft genome sequence of Streptomyces sp. B-S-A8 isolated from a cave soil in Thailand.</title>
        <authorList>
            <person name="Chamroensaksri N."/>
            <person name="Muangham S."/>
        </authorList>
    </citation>
    <scope>NUCLEOTIDE SEQUENCE [LARGE SCALE GENOMIC DNA]</scope>
    <source>
        <strain evidence="8 9">B-S-A8</strain>
    </source>
</reference>
<evidence type="ECO:0000259" key="7">
    <source>
        <dbReference type="PROSITE" id="PS50850"/>
    </source>
</evidence>
<feature type="transmembrane region" description="Helical" evidence="6">
    <location>
        <begin position="291"/>
        <end position="308"/>
    </location>
</feature>
<comment type="subcellular location">
    <subcellularLocation>
        <location evidence="1">Cell membrane</location>
        <topology evidence="1">Multi-pass membrane protein</topology>
    </subcellularLocation>
</comment>
<dbReference type="Gene3D" id="1.20.1250.20">
    <property type="entry name" value="MFS general substrate transporter like domains"/>
    <property type="match status" value="1"/>
</dbReference>
<dbReference type="SUPFAM" id="SSF103473">
    <property type="entry name" value="MFS general substrate transporter"/>
    <property type="match status" value="1"/>
</dbReference>
<feature type="transmembrane region" description="Helical" evidence="6">
    <location>
        <begin position="77"/>
        <end position="97"/>
    </location>
</feature>
<dbReference type="Pfam" id="PF07690">
    <property type="entry name" value="MFS_1"/>
    <property type="match status" value="1"/>
</dbReference>
<evidence type="ECO:0000256" key="1">
    <source>
        <dbReference type="ARBA" id="ARBA00004651"/>
    </source>
</evidence>
<evidence type="ECO:0000256" key="2">
    <source>
        <dbReference type="ARBA" id="ARBA00022692"/>
    </source>
</evidence>
<feature type="transmembrane region" description="Helical" evidence="6">
    <location>
        <begin position="262"/>
        <end position="279"/>
    </location>
</feature>
<evidence type="ECO:0000256" key="5">
    <source>
        <dbReference type="SAM" id="MobiDB-lite"/>
    </source>
</evidence>
<accession>A0ABT6RZ22</accession>
<dbReference type="InterPro" id="IPR036259">
    <property type="entry name" value="MFS_trans_sf"/>
</dbReference>
<dbReference type="RefSeq" id="WP_282516041.1">
    <property type="nucleotide sequence ID" value="NZ_JASCIR010000029.1"/>
</dbReference>
<feature type="compositionally biased region" description="Polar residues" evidence="5">
    <location>
        <begin position="1"/>
        <end position="10"/>
    </location>
</feature>
<feature type="transmembrane region" description="Helical" evidence="6">
    <location>
        <begin position="166"/>
        <end position="188"/>
    </location>
</feature>
<comment type="caution">
    <text evidence="8">The sequence shown here is derived from an EMBL/GenBank/DDBJ whole genome shotgun (WGS) entry which is preliminary data.</text>
</comment>
<proteinExistence type="predicted"/>
<name>A0ABT6RZ22_9ACTN</name>
<organism evidence="8 9">
    <name type="scientific">Streptomyces solicavernae</name>
    <dbReference type="NCBI Taxonomy" id="3043614"/>
    <lineage>
        <taxon>Bacteria</taxon>
        <taxon>Bacillati</taxon>
        <taxon>Actinomycetota</taxon>
        <taxon>Actinomycetes</taxon>
        <taxon>Kitasatosporales</taxon>
        <taxon>Streptomycetaceae</taxon>
        <taxon>Streptomyces</taxon>
    </lineage>
</organism>
<feature type="transmembrane region" description="Helical" evidence="6">
    <location>
        <begin position="360"/>
        <end position="381"/>
    </location>
</feature>
<evidence type="ECO:0000256" key="4">
    <source>
        <dbReference type="ARBA" id="ARBA00023136"/>
    </source>
</evidence>
<feature type="transmembrane region" description="Helical" evidence="6">
    <location>
        <begin position="387"/>
        <end position="407"/>
    </location>
</feature>
<evidence type="ECO:0000256" key="6">
    <source>
        <dbReference type="SAM" id="Phobius"/>
    </source>
</evidence>
<feature type="domain" description="Major facilitator superfamily (MFS) profile" evidence="7">
    <location>
        <begin position="43"/>
        <end position="483"/>
    </location>
</feature>
<evidence type="ECO:0000256" key="3">
    <source>
        <dbReference type="ARBA" id="ARBA00022989"/>
    </source>
</evidence>
<keyword evidence="9" id="KW-1185">Reference proteome</keyword>
<dbReference type="EMBL" id="JASCIR010000029">
    <property type="protein sequence ID" value="MDI3389580.1"/>
    <property type="molecule type" value="Genomic_DNA"/>
</dbReference>
<dbReference type="InterPro" id="IPR011701">
    <property type="entry name" value="MFS"/>
</dbReference>